<keyword evidence="2" id="KW-1133">Transmembrane helix</keyword>
<feature type="compositionally biased region" description="Basic and acidic residues" evidence="1">
    <location>
        <begin position="65"/>
        <end position="76"/>
    </location>
</feature>
<evidence type="ECO:0000256" key="1">
    <source>
        <dbReference type="SAM" id="MobiDB-lite"/>
    </source>
</evidence>
<dbReference type="EMBL" id="JBGOSP010000016">
    <property type="protein sequence ID" value="MFA3840277.1"/>
    <property type="molecule type" value="Genomic_DNA"/>
</dbReference>
<feature type="transmembrane region" description="Helical" evidence="2">
    <location>
        <begin position="37"/>
        <end position="57"/>
    </location>
</feature>
<feature type="region of interest" description="Disordered" evidence="1">
    <location>
        <begin position="1"/>
        <end position="27"/>
    </location>
</feature>
<keyword evidence="2" id="KW-0812">Transmembrane</keyword>
<protein>
    <submittedName>
        <fullName evidence="3">Uncharacterized protein</fullName>
    </submittedName>
</protein>
<name>A0ABV4SP86_9ACTN</name>
<sequence>MKMLPPPEPVGRIGQFTPPGAGGTPLRSGSYFDGARALTPAITSAARAGLGLVYVLLDRLRKKRGGADEGAKESKSLDPGPA</sequence>
<evidence type="ECO:0000313" key="4">
    <source>
        <dbReference type="Proteomes" id="UP001571476"/>
    </source>
</evidence>
<dbReference type="RefSeq" id="WP_372564857.1">
    <property type="nucleotide sequence ID" value="NZ_JBGOSP010000016.1"/>
</dbReference>
<gene>
    <name evidence="3" type="ORF">ACEG43_29510</name>
</gene>
<keyword evidence="2" id="KW-0472">Membrane</keyword>
<accession>A0ABV4SP86</accession>
<evidence type="ECO:0000313" key="3">
    <source>
        <dbReference type="EMBL" id="MFA3840277.1"/>
    </source>
</evidence>
<feature type="region of interest" description="Disordered" evidence="1">
    <location>
        <begin position="63"/>
        <end position="82"/>
    </location>
</feature>
<reference evidence="3 4" key="1">
    <citation type="submission" date="2024-08" db="EMBL/GenBank/DDBJ databases">
        <title>Genome sequence of Streptomyces aureus CACIA-1.46HGO.</title>
        <authorList>
            <person name="Evangelista-Martinez Z."/>
        </authorList>
    </citation>
    <scope>NUCLEOTIDE SEQUENCE [LARGE SCALE GENOMIC DNA]</scope>
    <source>
        <strain evidence="3 4">CACIA-1.46HGO</strain>
    </source>
</reference>
<proteinExistence type="predicted"/>
<comment type="caution">
    <text evidence="3">The sequence shown here is derived from an EMBL/GenBank/DDBJ whole genome shotgun (WGS) entry which is preliminary data.</text>
</comment>
<organism evidence="3 4">
    <name type="scientific">Streptomyces aureus</name>
    <dbReference type="NCBI Taxonomy" id="193461"/>
    <lineage>
        <taxon>Bacteria</taxon>
        <taxon>Bacillati</taxon>
        <taxon>Actinomycetota</taxon>
        <taxon>Actinomycetes</taxon>
        <taxon>Kitasatosporales</taxon>
        <taxon>Streptomycetaceae</taxon>
        <taxon>Streptomyces</taxon>
    </lineage>
</organism>
<keyword evidence="4" id="KW-1185">Reference proteome</keyword>
<evidence type="ECO:0000256" key="2">
    <source>
        <dbReference type="SAM" id="Phobius"/>
    </source>
</evidence>
<dbReference type="Proteomes" id="UP001571476">
    <property type="component" value="Unassembled WGS sequence"/>
</dbReference>